<dbReference type="Gene3D" id="3.30.450.150">
    <property type="entry name" value="Haem-degrading domain"/>
    <property type="match status" value="1"/>
</dbReference>
<dbReference type="PIRSF" id="PIRSF008757">
    <property type="entry name" value="UCP008757"/>
    <property type="match status" value="1"/>
</dbReference>
<dbReference type="InterPro" id="IPR005624">
    <property type="entry name" value="PduO/GlcC-like"/>
</dbReference>
<dbReference type="PANTHER" id="PTHR28255:SF1">
    <property type="entry name" value="UPF0303 PROTEIN YBR137W"/>
    <property type="match status" value="1"/>
</dbReference>
<dbReference type="OrthoDB" id="2209940at2759"/>
<dbReference type="SUPFAM" id="SSF143744">
    <property type="entry name" value="GlcG-like"/>
    <property type="match status" value="1"/>
</dbReference>
<accession>A0A9P7D8G8</accession>
<comment type="caution">
    <text evidence="1">The sequence shown here is derived from an EMBL/GenBank/DDBJ whole genome shotgun (WGS) entry which is preliminary data.</text>
</comment>
<proteinExistence type="predicted"/>
<dbReference type="GO" id="GO:0072380">
    <property type="term" value="C:TRC complex"/>
    <property type="evidence" value="ECO:0007669"/>
    <property type="project" value="TreeGrafter"/>
</dbReference>
<dbReference type="EMBL" id="JABBWD010000003">
    <property type="protein sequence ID" value="KAG1782416.1"/>
    <property type="molecule type" value="Genomic_DNA"/>
</dbReference>
<sequence>MKWGYGLTQNPSLARLCLAPKTFKVESVATQEEACRLRSFDSNVAWEIGNIIRANVQQKFTRPVVVYIAHANSSQLLFFATSGPGTLPDNMHWVKRKEAVVLRWGCSTMRMRLTLQTKAKTLQEVYEMGDPSIYAVHGGGFPVKVKGVEGVVGVIVVSGLTQENDHCVIVDGIQEYLARNP</sequence>
<dbReference type="GO" id="GO:0006620">
    <property type="term" value="P:post-translational protein targeting to endoplasmic reticulum membrane"/>
    <property type="evidence" value="ECO:0007669"/>
    <property type="project" value="TreeGrafter"/>
</dbReference>
<dbReference type="Pfam" id="PF03928">
    <property type="entry name" value="HbpS-like"/>
    <property type="match status" value="1"/>
</dbReference>
<gene>
    <name evidence="1" type="ORF">EV702DRAFT_1041260</name>
</gene>
<dbReference type="Proteomes" id="UP000714275">
    <property type="component" value="Unassembled WGS sequence"/>
</dbReference>
<evidence type="ECO:0000313" key="2">
    <source>
        <dbReference type="Proteomes" id="UP000714275"/>
    </source>
</evidence>
<dbReference type="AlphaFoldDB" id="A0A9P7D8G8"/>
<evidence type="ECO:0000313" key="1">
    <source>
        <dbReference type="EMBL" id="KAG1782416.1"/>
    </source>
</evidence>
<dbReference type="PANTHER" id="PTHR28255">
    <property type="match status" value="1"/>
</dbReference>
<dbReference type="InterPro" id="IPR010371">
    <property type="entry name" value="YBR137W-like"/>
</dbReference>
<name>A0A9P7D8G8_9AGAM</name>
<keyword evidence="2" id="KW-1185">Reference proteome</keyword>
<protein>
    <submittedName>
        <fullName evidence="1">Uncharacterized protein</fullName>
    </submittedName>
</protein>
<reference evidence="1" key="1">
    <citation type="journal article" date="2020" name="New Phytol.">
        <title>Comparative genomics reveals dynamic genome evolution in host specialist ectomycorrhizal fungi.</title>
        <authorList>
            <person name="Lofgren L.A."/>
            <person name="Nguyen N.H."/>
            <person name="Vilgalys R."/>
            <person name="Ruytinx J."/>
            <person name="Liao H.L."/>
            <person name="Branco S."/>
            <person name="Kuo A."/>
            <person name="LaButti K."/>
            <person name="Lipzen A."/>
            <person name="Andreopoulos W."/>
            <person name="Pangilinan J."/>
            <person name="Riley R."/>
            <person name="Hundley H."/>
            <person name="Na H."/>
            <person name="Barry K."/>
            <person name="Grigoriev I.V."/>
            <person name="Stajich J.E."/>
            <person name="Kennedy P.G."/>
        </authorList>
    </citation>
    <scope>NUCLEOTIDE SEQUENCE</scope>
    <source>
        <strain evidence="1">DOB743</strain>
    </source>
</reference>
<organism evidence="1 2">
    <name type="scientific">Suillus placidus</name>
    <dbReference type="NCBI Taxonomy" id="48579"/>
    <lineage>
        <taxon>Eukaryota</taxon>
        <taxon>Fungi</taxon>
        <taxon>Dikarya</taxon>
        <taxon>Basidiomycota</taxon>
        <taxon>Agaricomycotina</taxon>
        <taxon>Agaricomycetes</taxon>
        <taxon>Agaricomycetidae</taxon>
        <taxon>Boletales</taxon>
        <taxon>Suillineae</taxon>
        <taxon>Suillaceae</taxon>
        <taxon>Suillus</taxon>
    </lineage>
</organism>
<dbReference type="InterPro" id="IPR038084">
    <property type="entry name" value="PduO/GlcC-like_sf"/>
</dbReference>